<proteinExistence type="predicted"/>
<dbReference type="PROSITE" id="PS50004">
    <property type="entry name" value="C2"/>
    <property type="match status" value="1"/>
</dbReference>
<dbReference type="Pfam" id="PF00168">
    <property type="entry name" value="C2"/>
    <property type="match status" value="2"/>
</dbReference>
<sequence length="494" mass="55031">MAANFLESDLFALILILIRQSILPRISAPSTRRRCASHFRCCDKRARKSTSRDEIRLIDRTLTISGAIRHATKTYRETSRRREHPRPHAFRSPLTLSTKAHPTAPHHAHQEKINPSWDGQMAKNLQGTPKMPPLKQPDQQAKCSWFAASRDMKQVCVDSPPSTPSTPQCIVVVPQDQHLLEPYPSGGDIRGCDSAQQTTTSSSASPSPPPSDDRQPNQQQPQQQQQQQQVQQQEGDIQSAGDNPPSPTPLVSKCGHLEVAFAYDAPLRKMSVHILQARGIPARDRGGATHTQPSKKTDNETKVRMILLPSKKQKHKTKIRAGDNPQYMESFLLHRVNPEDVNSMGVRFRVYGCERMRRERLIGEYVVGFAAINLELETTLWLPLEPRASLAHQSSASDLLSLARSDSTGSTHSMQHGGVPELLLGLAYNGTTGRLSAEIVKGSHFRDMALSRAPDTHVRLCLVSSSGQELAHSKTSVRRSQPNPLFKEFFYLTC</sequence>
<organism evidence="4 5">
    <name type="scientific">Ladona fulva</name>
    <name type="common">Scarce chaser dragonfly</name>
    <name type="synonym">Libellula fulva</name>
    <dbReference type="NCBI Taxonomy" id="123851"/>
    <lineage>
        <taxon>Eukaryota</taxon>
        <taxon>Metazoa</taxon>
        <taxon>Ecdysozoa</taxon>
        <taxon>Arthropoda</taxon>
        <taxon>Hexapoda</taxon>
        <taxon>Insecta</taxon>
        <taxon>Pterygota</taxon>
        <taxon>Palaeoptera</taxon>
        <taxon>Odonata</taxon>
        <taxon>Epiprocta</taxon>
        <taxon>Anisoptera</taxon>
        <taxon>Libelluloidea</taxon>
        <taxon>Libellulidae</taxon>
        <taxon>Ladona</taxon>
    </lineage>
</organism>
<dbReference type="Proteomes" id="UP000792457">
    <property type="component" value="Unassembled WGS sequence"/>
</dbReference>
<protein>
    <recommendedName>
        <fullName evidence="3">C2 domain-containing protein</fullName>
    </recommendedName>
</protein>
<dbReference type="GO" id="GO:0005543">
    <property type="term" value="F:phospholipid binding"/>
    <property type="evidence" value="ECO:0007669"/>
    <property type="project" value="TreeGrafter"/>
</dbReference>
<dbReference type="PANTHER" id="PTHR46129">
    <property type="entry name" value="SYNAPTOTAGMIN 14, ISOFORM D"/>
    <property type="match status" value="1"/>
</dbReference>
<accession>A0A8K0KBS8</accession>
<dbReference type="AlphaFoldDB" id="A0A8K0KBS8"/>
<evidence type="ECO:0000256" key="2">
    <source>
        <dbReference type="SAM" id="SignalP"/>
    </source>
</evidence>
<feature type="domain" description="C2" evidence="3">
    <location>
        <begin position="253"/>
        <end position="382"/>
    </location>
</feature>
<feature type="region of interest" description="Disordered" evidence="1">
    <location>
        <begin position="180"/>
        <end position="252"/>
    </location>
</feature>
<feature type="chain" id="PRO_5035474118" description="C2 domain-containing protein" evidence="2">
    <location>
        <begin position="25"/>
        <end position="494"/>
    </location>
</feature>
<dbReference type="InterPro" id="IPR000008">
    <property type="entry name" value="C2_dom"/>
</dbReference>
<evidence type="ECO:0000313" key="5">
    <source>
        <dbReference type="Proteomes" id="UP000792457"/>
    </source>
</evidence>
<dbReference type="Gene3D" id="2.60.40.150">
    <property type="entry name" value="C2 domain"/>
    <property type="match status" value="2"/>
</dbReference>
<reference evidence="4" key="1">
    <citation type="submission" date="2013-04" db="EMBL/GenBank/DDBJ databases">
        <authorList>
            <person name="Qu J."/>
            <person name="Murali S.C."/>
            <person name="Bandaranaike D."/>
            <person name="Bellair M."/>
            <person name="Blankenburg K."/>
            <person name="Chao H."/>
            <person name="Dinh H."/>
            <person name="Doddapaneni H."/>
            <person name="Downs B."/>
            <person name="Dugan-Rocha S."/>
            <person name="Elkadiri S."/>
            <person name="Gnanaolivu R.D."/>
            <person name="Hernandez B."/>
            <person name="Javaid M."/>
            <person name="Jayaseelan J.C."/>
            <person name="Lee S."/>
            <person name="Li M."/>
            <person name="Ming W."/>
            <person name="Munidasa M."/>
            <person name="Muniz J."/>
            <person name="Nguyen L."/>
            <person name="Ongeri F."/>
            <person name="Osuji N."/>
            <person name="Pu L.-L."/>
            <person name="Puazo M."/>
            <person name="Qu C."/>
            <person name="Quiroz J."/>
            <person name="Raj R."/>
            <person name="Weissenberger G."/>
            <person name="Xin Y."/>
            <person name="Zou X."/>
            <person name="Han Y."/>
            <person name="Richards S."/>
            <person name="Worley K."/>
            <person name="Muzny D."/>
            <person name="Gibbs R."/>
        </authorList>
    </citation>
    <scope>NUCLEOTIDE SEQUENCE</scope>
    <source>
        <strain evidence="4">Sampled in the wild</strain>
    </source>
</reference>
<name>A0A8K0KBS8_LADFU</name>
<dbReference type="InterPro" id="IPR035892">
    <property type="entry name" value="C2_domain_sf"/>
</dbReference>
<evidence type="ECO:0000256" key="1">
    <source>
        <dbReference type="SAM" id="MobiDB-lite"/>
    </source>
</evidence>
<dbReference type="InterPro" id="IPR043541">
    <property type="entry name" value="SYT14/14L/16"/>
</dbReference>
<dbReference type="EMBL" id="KZ308586">
    <property type="protein sequence ID" value="KAG8232000.1"/>
    <property type="molecule type" value="Genomic_DNA"/>
</dbReference>
<dbReference type="CDD" id="cd08389">
    <property type="entry name" value="C2A_Synaptotagmin-14_16"/>
    <property type="match status" value="1"/>
</dbReference>
<dbReference type="PANTHER" id="PTHR46129:SF2">
    <property type="entry name" value="SYNAPTOTAGMIN 14, ISOFORM D"/>
    <property type="match status" value="1"/>
</dbReference>
<dbReference type="OrthoDB" id="5978493at2759"/>
<dbReference type="SMART" id="SM00239">
    <property type="entry name" value="C2"/>
    <property type="match status" value="1"/>
</dbReference>
<keyword evidence="2" id="KW-0732">Signal</keyword>
<evidence type="ECO:0000313" key="4">
    <source>
        <dbReference type="EMBL" id="KAG8232000.1"/>
    </source>
</evidence>
<feature type="signal peptide" evidence="2">
    <location>
        <begin position="1"/>
        <end position="24"/>
    </location>
</feature>
<feature type="compositionally biased region" description="Low complexity" evidence="1">
    <location>
        <begin position="216"/>
        <end position="233"/>
    </location>
</feature>
<gene>
    <name evidence="4" type="ORF">J437_LFUL010260</name>
</gene>
<feature type="region of interest" description="Disordered" evidence="1">
    <location>
        <begin position="73"/>
        <end position="94"/>
    </location>
</feature>
<comment type="caution">
    <text evidence="4">The sequence shown here is derived from an EMBL/GenBank/DDBJ whole genome shotgun (WGS) entry which is preliminary data.</text>
</comment>
<reference evidence="4" key="2">
    <citation type="submission" date="2017-10" db="EMBL/GenBank/DDBJ databases">
        <title>Ladona fulva Genome sequencing and assembly.</title>
        <authorList>
            <person name="Murali S."/>
            <person name="Richards S."/>
            <person name="Bandaranaike D."/>
            <person name="Bellair M."/>
            <person name="Blankenburg K."/>
            <person name="Chao H."/>
            <person name="Dinh H."/>
            <person name="Doddapaneni H."/>
            <person name="Dugan-Rocha S."/>
            <person name="Elkadiri S."/>
            <person name="Gnanaolivu R."/>
            <person name="Hernandez B."/>
            <person name="Skinner E."/>
            <person name="Javaid M."/>
            <person name="Lee S."/>
            <person name="Li M."/>
            <person name="Ming W."/>
            <person name="Munidasa M."/>
            <person name="Muniz J."/>
            <person name="Nguyen L."/>
            <person name="Hughes D."/>
            <person name="Osuji N."/>
            <person name="Pu L.-L."/>
            <person name="Puazo M."/>
            <person name="Qu C."/>
            <person name="Quiroz J."/>
            <person name="Raj R."/>
            <person name="Weissenberger G."/>
            <person name="Xin Y."/>
            <person name="Zou X."/>
            <person name="Han Y."/>
            <person name="Worley K."/>
            <person name="Muzny D."/>
            <person name="Gibbs R."/>
        </authorList>
    </citation>
    <scope>NUCLEOTIDE SEQUENCE</scope>
    <source>
        <strain evidence="4">Sampled in the wild</strain>
    </source>
</reference>
<dbReference type="SUPFAM" id="SSF49562">
    <property type="entry name" value="C2 domain (Calcium/lipid-binding domain, CaLB)"/>
    <property type="match status" value="2"/>
</dbReference>
<feature type="compositionally biased region" description="Low complexity" evidence="1">
    <location>
        <begin position="193"/>
        <end position="205"/>
    </location>
</feature>
<feature type="region of interest" description="Disordered" evidence="1">
    <location>
        <begin position="119"/>
        <end position="138"/>
    </location>
</feature>
<keyword evidence="5" id="KW-1185">Reference proteome</keyword>
<evidence type="ECO:0000259" key="3">
    <source>
        <dbReference type="PROSITE" id="PS50004"/>
    </source>
</evidence>